<dbReference type="STRING" id="1244531.CIG2463D_0877"/>
<accession>A0A076F9R1</accession>
<name>A0A076F9R1_9BACT</name>
<comment type="function">
    <text evidence="7">Low-potential electron donor to a number of redox enzymes.</text>
</comment>
<dbReference type="AlphaFoldDB" id="A0A076F9R1"/>
<dbReference type="eggNOG" id="COG0716">
    <property type="taxonomic scope" value="Bacteria"/>
</dbReference>
<dbReference type="PROSITE" id="PS50902">
    <property type="entry name" value="FLAVODOXIN_LIKE"/>
    <property type="match status" value="1"/>
</dbReference>
<dbReference type="InterPro" id="IPR026816">
    <property type="entry name" value="Flavodoxin_dom"/>
</dbReference>
<dbReference type="PIRSF" id="PIRSF038996">
    <property type="entry name" value="FldA"/>
    <property type="match status" value="1"/>
</dbReference>
<feature type="domain" description="Flavodoxin-like" evidence="8">
    <location>
        <begin position="4"/>
        <end position="158"/>
    </location>
</feature>
<dbReference type="EMBL" id="CP009043">
    <property type="protein sequence ID" value="AII14716.1"/>
    <property type="molecule type" value="Genomic_DNA"/>
</dbReference>
<proteinExistence type="inferred from homology"/>
<keyword evidence="4 7" id="KW-0285">Flavoprotein</keyword>
<evidence type="ECO:0000313" key="9">
    <source>
        <dbReference type="EMBL" id="AII14716.1"/>
    </source>
</evidence>
<dbReference type="SUPFAM" id="SSF52218">
    <property type="entry name" value="Flavoproteins"/>
    <property type="match status" value="1"/>
</dbReference>
<reference evidence="10" key="1">
    <citation type="journal article" date="2014" name="Genome Announc.">
        <title>Complete Genome Sequence of Campylobacter iguaniorum Strain 1485ET, Isolated from a Bearded Dragon (Pogona vitticeps).</title>
        <authorList>
            <person name="Gilbert M.J."/>
            <person name="Miller W.G."/>
            <person name="Yee E."/>
            <person name="Kik M."/>
            <person name="Wagenaar J.A."/>
            <person name="Duim B."/>
        </authorList>
    </citation>
    <scope>NUCLEOTIDE SEQUENCE [LARGE SCALE GENOMIC DNA]</scope>
    <source>
        <strain evidence="10">1485E</strain>
    </source>
</reference>
<dbReference type="HOGENOM" id="CLU_051402_1_0_7"/>
<dbReference type="PANTHER" id="PTHR42809">
    <property type="entry name" value="FLAVODOXIN 2"/>
    <property type="match status" value="1"/>
</dbReference>
<dbReference type="InterPro" id="IPR029039">
    <property type="entry name" value="Flavoprotein-like_sf"/>
</dbReference>
<dbReference type="InterPro" id="IPR010086">
    <property type="entry name" value="Flavodoxin_lc"/>
</dbReference>
<comment type="cofactor">
    <cofactor evidence="1 7">
        <name>FMN</name>
        <dbReference type="ChEBI" id="CHEBI:58210"/>
    </cofactor>
</comment>
<sequence length="161" mass="17573">MSKVGVIYGSNSGDTKEVVQYIAANFNSEIIDVKELEAEFFTKFDKFIFAASTHGQGELQKDFKAKLNLVAEADFGGKTIALVGVGGQVKHPTTFLDGLVEFLPLIRGAKLVGASDVDGYKFKHSLAFINGKFVGACIDFKNDPEWKARADKWVASIKGEF</sequence>
<dbReference type="Pfam" id="PF12724">
    <property type="entry name" value="Flavodoxin_5"/>
    <property type="match status" value="1"/>
</dbReference>
<evidence type="ECO:0000256" key="4">
    <source>
        <dbReference type="ARBA" id="ARBA00022630"/>
    </source>
</evidence>
<protein>
    <recommendedName>
        <fullName evidence="7">Flavodoxin</fullName>
    </recommendedName>
</protein>
<dbReference type="RefSeq" id="WP_038454135.1">
    <property type="nucleotide sequence ID" value="NZ_CP009043.1"/>
</dbReference>
<evidence type="ECO:0000256" key="5">
    <source>
        <dbReference type="ARBA" id="ARBA00022643"/>
    </source>
</evidence>
<dbReference type="OrthoDB" id="359268at2"/>
<dbReference type="Proteomes" id="UP000028486">
    <property type="component" value="Chromosome"/>
</dbReference>
<dbReference type="GO" id="GO:0010181">
    <property type="term" value="F:FMN binding"/>
    <property type="evidence" value="ECO:0007669"/>
    <property type="project" value="UniProtKB-UniRule"/>
</dbReference>
<comment type="similarity">
    <text evidence="2 7">Belongs to the flavodoxin family.</text>
</comment>
<evidence type="ECO:0000256" key="2">
    <source>
        <dbReference type="ARBA" id="ARBA00005267"/>
    </source>
</evidence>
<keyword evidence="6 7" id="KW-0249">Electron transport</keyword>
<evidence type="ECO:0000256" key="6">
    <source>
        <dbReference type="ARBA" id="ARBA00022982"/>
    </source>
</evidence>
<evidence type="ECO:0000259" key="8">
    <source>
        <dbReference type="PROSITE" id="PS50902"/>
    </source>
</evidence>
<dbReference type="KEGG" id="caj:CIG1485E_0878"/>
<dbReference type="Gene3D" id="3.40.50.360">
    <property type="match status" value="1"/>
</dbReference>
<gene>
    <name evidence="9" type="ORF">CIG1485E_0878</name>
</gene>
<keyword evidence="5 7" id="KW-0288">FMN</keyword>
<dbReference type="InterPro" id="IPR008254">
    <property type="entry name" value="Flavodoxin/NO_synth"/>
</dbReference>
<dbReference type="InterPro" id="IPR050619">
    <property type="entry name" value="Flavodoxin"/>
</dbReference>
<dbReference type="PANTHER" id="PTHR42809:SF1">
    <property type="entry name" value="FLAVODOXIN 1"/>
    <property type="match status" value="1"/>
</dbReference>
<dbReference type="GO" id="GO:0009055">
    <property type="term" value="F:electron transfer activity"/>
    <property type="evidence" value="ECO:0007669"/>
    <property type="project" value="UniProtKB-UniRule"/>
</dbReference>
<evidence type="ECO:0000313" key="10">
    <source>
        <dbReference type="Proteomes" id="UP000028486"/>
    </source>
</evidence>
<evidence type="ECO:0000256" key="3">
    <source>
        <dbReference type="ARBA" id="ARBA00022448"/>
    </source>
</evidence>
<evidence type="ECO:0000256" key="1">
    <source>
        <dbReference type="ARBA" id="ARBA00001917"/>
    </source>
</evidence>
<organism evidence="9 10">
    <name type="scientific">Campylobacter iguaniorum</name>
    <dbReference type="NCBI Taxonomy" id="1244531"/>
    <lineage>
        <taxon>Bacteria</taxon>
        <taxon>Pseudomonadati</taxon>
        <taxon>Campylobacterota</taxon>
        <taxon>Epsilonproteobacteria</taxon>
        <taxon>Campylobacterales</taxon>
        <taxon>Campylobacteraceae</taxon>
        <taxon>Campylobacter</taxon>
    </lineage>
</organism>
<keyword evidence="3 7" id="KW-0813">Transport</keyword>
<keyword evidence="10" id="KW-1185">Reference proteome</keyword>
<evidence type="ECO:0000256" key="7">
    <source>
        <dbReference type="PIRNR" id="PIRNR038996"/>
    </source>
</evidence>